<organism evidence="1 2">
    <name type="scientific">Dorea longicatena DSM 13814</name>
    <dbReference type="NCBI Taxonomy" id="411462"/>
    <lineage>
        <taxon>Bacteria</taxon>
        <taxon>Bacillati</taxon>
        <taxon>Bacillota</taxon>
        <taxon>Clostridia</taxon>
        <taxon>Lachnospirales</taxon>
        <taxon>Lachnospiraceae</taxon>
        <taxon>Dorea</taxon>
    </lineage>
</organism>
<protein>
    <submittedName>
        <fullName evidence="1">Uncharacterized protein</fullName>
    </submittedName>
</protein>
<reference evidence="1 2" key="1">
    <citation type="submission" date="2007-03" db="EMBL/GenBank/DDBJ databases">
        <authorList>
            <person name="Fulton L."/>
            <person name="Clifton S."/>
            <person name="Fulton B."/>
            <person name="Xu J."/>
            <person name="Minx P."/>
            <person name="Pepin K.H."/>
            <person name="Johnson M."/>
            <person name="Thiruvilangam P."/>
            <person name="Bhonagiri V."/>
            <person name="Nash W.E."/>
            <person name="Mardis E.R."/>
            <person name="Wilson R.K."/>
        </authorList>
    </citation>
    <scope>NUCLEOTIDE SEQUENCE [LARGE SCALE GENOMIC DNA]</scope>
    <source>
        <strain evidence="1 2">DSM 13814</strain>
    </source>
</reference>
<dbReference type="Proteomes" id="UP000004016">
    <property type="component" value="Unassembled WGS sequence"/>
</dbReference>
<evidence type="ECO:0000313" key="1">
    <source>
        <dbReference type="EMBL" id="EDM63567.1"/>
    </source>
</evidence>
<proteinExistence type="predicted"/>
<dbReference type="HOGENOM" id="CLU_3342969_0_0_9"/>
<gene>
    <name evidence="1" type="ORF">DORLON_00850</name>
</gene>
<reference evidence="1 2" key="2">
    <citation type="submission" date="2007-04" db="EMBL/GenBank/DDBJ databases">
        <title>Draft genome sequence of Dorea longicatena (DSM 13814).</title>
        <authorList>
            <person name="Sudarsanam P."/>
            <person name="Ley R."/>
            <person name="Guruge J."/>
            <person name="Turnbaugh P.J."/>
            <person name="Mahowald M."/>
            <person name="Liep D."/>
            <person name="Gordon J."/>
        </authorList>
    </citation>
    <scope>NUCLEOTIDE SEQUENCE [LARGE SCALE GENOMIC DNA]</scope>
    <source>
        <strain evidence="1 2">DSM 13814</strain>
    </source>
</reference>
<evidence type="ECO:0000313" key="2">
    <source>
        <dbReference type="Proteomes" id="UP000004016"/>
    </source>
</evidence>
<dbReference type="EMBL" id="AAXB02000003">
    <property type="protein sequence ID" value="EDM63567.1"/>
    <property type="molecule type" value="Genomic_DNA"/>
</dbReference>
<dbReference type="AlphaFoldDB" id="A6BEY0"/>
<accession>A6BEY0</accession>
<name>A6BEY0_9FIRM</name>
<comment type="caution">
    <text evidence="1">The sequence shown here is derived from an EMBL/GenBank/DDBJ whole genome shotgun (WGS) entry which is preliminary data.</text>
</comment>
<sequence>MKQQETTRDNRKEQVICFCGKATAHMIQKQIKEGCET</sequence>